<comment type="caution">
    <text evidence="4">The sequence shown here is derived from an EMBL/GenBank/DDBJ whole genome shotgun (WGS) entry which is preliminary data.</text>
</comment>
<dbReference type="InterPro" id="IPR036966">
    <property type="entry name" value="CBM3_sf"/>
</dbReference>
<feature type="signal peptide" evidence="2">
    <location>
        <begin position="1"/>
        <end position="49"/>
    </location>
</feature>
<evidence type="ECO:0000256" key="1">
    <source>
        <dbReference type="SAM" id="MobiDB-lite"/>
    </source>
</evidence>
<dbReference type="AlphaFoldDB" id="A0A8J7WRK7"/>
<dbReference type="SMART" id="SM01067">
    <property type="entry name" value="CBM_3"/>
    <property type="match status" value="1"/>
</dbReference>
<keyword evidence="2" id="KW-0732">Signal</keyword>
<feature type="region of interest" description="Disordered" evidence="1">
    <location>
        <begin position="1"/>
        <end position="25"/>
    </location>
</feature>
<dbReference type="InterPro" id="IPR008965">
    <property type="entry name" value="CBM2/CBM3_carb-bd_dom_sf"/>
</dbReference>
<dbReference type="InterPro" id="IPR001956">
    <property type="entry name" value="CBM3"/>
</dbReference>
<keyword evidence="5" id="KW-1185">Reference proteome</keyword>
<protein>
    <recommendedName>
        <fullName evidence="3">CBM3 domain-containing protein</fullName>
    </recommendedName>
</protein>
<organism evidence="4 5">
    <name type="scientific">Actinocrinis puniceicyclus</name>
    <dbReference type="NCBI Taxonomy" id="977794"/>
    <lineage>
        <taxon>Bacteria</taxon>
        <taxon>Bacillati</taxon>
        <taxon>Actinomycetota</taxon>
        <taxon>Actinomycetes</taxon>
        <taxon>Catenulisporales</taxon>
        <taxon>Actinospicaceae</taxon>
        <taxon>Actinocrinis</taxon>
    </lineage>
</organism>
<feature type="domain" description="CBM3" evidence="3">
    <location>
        <begin position="463"/>
        <end position="616"/>
    </location>
</feature>
<accession>A0A8J7WRK7</accession>
<dbReference type="Proteomes" id="UP000677913">
    <property type="component" value="Unassembled WGS sequence"/>
</dbReference>
<name>A0A8J7WRK7_9ACTN</name>
<dbReference type="GO" id="GO:0030248">
    <property type="term" value="F:cellulose binding"/>
    <property type="evidence" value="ECO:0007669"/>
    <property type="project" value="InterPro"/>
</dbReference>
<proteinExistence type="predicted"/>
<dbReference type="GO" id="GO:0005975">
    <property type="term" value="P:carbohydrate metabolic process"/>
    <property type="evidence" value="ECO:0007669"/>
    <property type="project" value="InterPro"/>
</dbReference>
<dbReference type="Pfam" id="PF00942">
    <property type="entry name" value="CBM_3"/>
    <property type="match status" value="1"/>
</dbReference>
<evidence type="ECO:0000313" key="5">
    <source>
        <dbReference type="Proteomes" id="UP000677913"/>
    </source>
</evidence>
<evidence type="ECO:0000256" key="2">
    <source>
        <dbReference type="SAM" id="SignalP"/>
    </source>
</evidence>
<feature type="compositionally biased region" description="Polar residues" evidence="1">
    <location>
        <begin position="7"/>
        <end position="19"/>
    </location>
</feature>
<reference evidence="4" key="1">
    <citation type="submission" date="2021-04" db="EMBL/GenBank/DDBJ databases">
        <title>Genome based classification of Actinospica acidithermotolerans sp. nov., an actinobacterium isolated from an Indonesian hot spring.</title>
        <authorList>
            <person name="Kusuma A.B."/>
            <person name="Putra K.E."/>
            <person name="Nafisah S."/>
            <person name="Loh J."/>
            <person name="Nouioui I."/>
            <person name="Goodfellow M."/>
        </authorList>
    </citation>
    <scope>NUCLEOTIDE SEQUENCE</scope>
    <source>
        <strain evidence="4">DSM 45618</strain>
    </source>
</reference>
<feature type="chain" id="PRO_5035224139" description="CBM3 domain-containing protein" evidence="2">
    <location>
        <begin position="50"/>
        <end position="616"/>
    </location>
</feature>
<dbReference type="Gene3D" id="2.60.40.710">
    <property type="entry name" value="Endoglucanase-like"/>
    <property type="match status" value="1"/>
</dbReference>
<gene>
    <name evidence="4" type="ORF">KGA66_13585</name>
</gene>
<evidence type="ECO:0000313" key="4">
    <source>
        <dbReference type="EMBL" id="MBS2964084.1"/>
    </source>
</evidence>
<dbReference type="RefSeq" id="WP_211468395.1">
    <property type="nucleotide sequence ID" value="NZ_JAGSXH010000041.1"/>
</dbReference>
<dbReference type="EMBL" id="JAGSXH010000041">
    <property type="protein sequence ID" value="MBS2964084.1"/>
    <property type="molecule type" value="Genomic_DNA"/>
</dbReference>
<evidence type="ECO:0000259" key="3">
    <source>
        <dbReference type="PROSITE" id="PS51172"/>
    </source>
</evidence>
<dbReference type="PROSITE" id="PS51172">
    <property type="entry name" value="CBM3"/>
    <property type="match status" value="1"/>
</dbReference>
<dbReference type="SUPFAM" id="SSF49384">
    <property type="entry name" value="Carbohydrate-binding domain"/>
    <property type="match status" value="1"/>
</dbReference>
<sequence>MRFGTTHVRTLTEQEPNTNAPRPRRRLPALIAGSAILLQAMAFAGAAHAASGISGDGGKAPGDPNIAVGRSDIVEVVNSQIAMWAKTNTSAPLLSESVQAFLGTAAGANNCGDTEIQYLPVNQRWVFTCTNGTNGAADYGVSVAISQTSDPTGAWYRWIGQAQTGMPFLDAPKPLATTDKLMVYGGPDTGDSDVLYVYPLADALSGTLDAPVSPTIPNGSQRRFTHKAAVYQNSASVTADGYFVGNGCSDLGCGFDVLKVSGTAAAPTVTATFAGADTAPALPSANPVIPGGTADAQLFGTGVINAVMESRTSDGHQVMAFSGQQGCASYATRYCTYRDVYDLTNGQLTQSSSGQPAVEDHLLGSVGVDAAGNLYDSYLYSNSATEPSAGAAGPTWYASMAQSDATSGTSGERYGDYYDAVQDPSDGTKMWFVSAYQTGSDEFGWSTSFGCGTAAGYGCAAPVTTGPKSQYLDTSAAPQVTGIQPVVQLVNTAAASVSLSHVRVRYWFTHDNGATTYAATCDYAVIGCANVTENVVNLSAPLNEADAYLEVGFTSGAGTLNAGASTGQIQLRFNKTDWSSFTQTNDFSYGTNSAFQDSPHITVYVDGTLVWGVEPS</sequence>